<sequence length="206" mass="24454">MSYLSYISLTTAVGYFFNYQTDKPIIFSLISLYIILFLINILTGYTLFPFLHQNLTQEKEMYINIYKVLEVSVFAFLGIYFTNRRERILVKYFMEKERLNEMIKKTDKLVFTEDLYQIAINGNTLFIPYFKSQFPDFFDNMLKSHSNIISSELKICALMKLNFTTKEIARATNSTVRAIENKKYRIRKKLNISTETDINVYIINNF</sequence>
<protein>
    <recommendedName>
        <fullName evidence="4">HTH luxR-type domain-containing protein</fullName>
    </recommendedName>
</protein>
<dbReference type="GO" id="GO:0003677">
    <property type="term" value="F:DNA binding"/>
    <property type="evidence" value="ECO:0007669"/>
    <property type="project" value="InterPro"/>
</dbReference>
<dbReference type="InterPro" id="IPR016032">
    <property type="entry name" value="Sig_transdc_resp-reg_C-effctor"/>
</dbReference>
<dbReference type="SUPFAM" id="SSF46894">
    <property type="entry name" value="C-terminal effector domain of the bipartite response regulators"/>
    <property type="match status" value="1"/>
</dbReference>
<evidence type="ECO:0000256" key="1">
    <source>
        <dbReference type="SAM" id="Phobius"/>
    </source>
</evidence>
<evidence type="ECO:0000313" key="2">
    <source>
        <dbReference type="EMBL" id="KFE99571.1"/>
    </source>
</evidence>
<dbReference type="STRING" id="236814.IX39_02600"/>
<keyword evidence="3" id="KW-1185">Reference proteome</keyword>
<feature type="transmembrane region" description="Helical" evidence="1">
    <location>
        <begin position="25"/>
        <end position="51"/>
    </location>
</feature>
<accession>A0A085Z558</accession>
<organism evidence="2 3">
    <name type="scientific">Chryseobacterium formosense</name>
    <dbReference type="NCBI Taxonomy" id="236814"/>
    <lineage>
        <taxon>Bacteria</taxon>
        <taxon>Pseudomonadati</taxon>
        <taxon>Bacteroidota</taxon>
        <taxon>Flavobacteriia</taxon>
        <taxon>Flavobacteriales</taxon>
        <taxon>Weeksellaceae</taxon>
        <taxon>Chryseobacterium group</taxon>
        <taxon>Chryseobacterium</taxon>
    </lineage>
</organism>
<dbReference type="Proteomes" id="UP000028713">
    <property type="component" value="Unassembled WGS sequence"/>
</dbReference>
<keyword evidence="1" id="KW-0472">Membrane</keyword>
<dbReference type="AlphaFoldDB" id="A0A085Z558"/>
<dbReference type="eggNOG" id="COG2771">
    <property type="taxonomic scope" value="Bacteria"/>
</dbReference>
<reference evidence="2 3" key="1">
    <citation type="submission" date="2014-07" db="EMBL/GenBank/DDBJ databases">
        <title>Genome of Chryseobacterium formosense LMG 24722.</title>
        <authorList>
            <person name="Pipes S.E."/>
            <person name="Stropko S.J."/>
            <person name="Newman J.D."/>
        </authorList>
    </citation>
    <scope>NUCLEOTIDE SEQUENCE [LARGE SCALE GENOMIC DNA]</scope>
    <source>
        <strain evidence="2 3">LMG 24722</strain>
    </source>
</reference>
<dbReference type="Gene3D" id="1.10.10.10">
    <property type="entry name" value="Winged helix-like DNA-binding domain superfamily/Winged helix DNA-binding domain"/>
    <property type="match status" value="1"/>
</dbReference>
<evidence type="ECO:0008006" key="4">
    <source>
        <dbReference type="Google" id="ProtNLM"/>
    </source>
</evidence>
<evidence type="ECO:0000313" key="3">
    <source>
        <dbReference type="Proteomes" id="UP000028713"/>
    </source>
</evidence>
<keyword evidence="1" id="KW-1133">Transmembrane helix</keyword>
<keyword evidence="1" id="KW-0812">Transmembrane</keyword>
<dbReference type="EMBL" id="JPRP01000001">
    <property type="protein sequence ID" value="KFE99571.1"/>
    <property type="molecule type" value="Genomic_DNA"/>
</dbReference>
<dbReference type="InterPro" id="IPR036388">
    <property type="entry name" value="WH-like_DNA-bd_sf"/>
</dbReference>
<dbReference type="GO" id="GO:0006355">
    <property type="term" value="P:regulation of DNA-templated transcription"/>
    <property type="evidence" value="ECO:0007669"/>
    <property type="project" value="InterPro"/>
</dbReference>
<proteinExistence type="predicted"/>
<gene>
    <name evidence="2" type="ORF">IX39_02600</name>
</gene>
<feature type="transmembrane region" description="Helical" evidence="1">
    <location>
        <begin position="63"/>
        <end position="81"/>
    </location>
</feature>
<comment type="caution">
    <text evidence="2">The sequence shown here is derived from an EMBL/GenBank/DDBJ whole genome shotgun (WGS) entry which is preliminary data.</text>
</comment>
<name>A0A085Z558_9FLAO</name>